<proteinExistence type="inferred from homology"/>
<dbReference type="SUPFAM" id="SSF64602">
    <property type="entry name" value="F1 ATPase inhibitor, IF1, C-terminal domain"/>
    <property type="match status" value="1"/>
</dbReference>
<keyword evidence="3" id="KW-0496">Mitochondrion</keyword>
<accession>A0A8H3FNK3</accession>
<dbReference type="OrthoDB" id="5532350at2759"/>
<feature type="coiled-coil region" evidence="5">
    <location>
        <begin position="63"/>
        <end position="97"/>
    </location>
</feature>
<feature type="region of interest" description="Disordered" evidence="6">
    <location>
        <begin position="32"/>
        <end position="56"/>
    </location>
</feature>
<evidence type="ECO:0000256" key="2">
    <source>
        <dbReference type="ARBA" id="ARBA00010901"/>
    </source>
</evidence>
<comment type="function">
    <text evidence="4">Inhibits the enzyme activity of ATPase.</text>
</comment>
<gene>
    <name evidence="7" type="ORF">GOMPHAMPRED_004173</name>
</gene>
<comment type="subcellular location">
    <subcellularLocation>
        <location evidence="1">Mitochondrion</location>
    </subcellularLocation>
</comment>
<comment type="caution">
    <text evidence="7">The sequence shown here is derived from an EMBL/GenBank/DDBJ whole genome shotgun (WGS) entry which is preliminary data.</text>
</comment>
<dbReference type="AlphaFoldDB" id="A0A8H3FNK3"/>
<evidence type="ECO:0000313" key="8">
    <source>
        <dbReference type="Proteomes" id="UP000664169"/>
    </source>
</evidence>
<dbReference type="GO" id="GO:0005739">
    <property type="term" value="C:mitochondrion"/>
    <property type="evidence" value="ECO:0007669"/>
    <property type="project" value="UniProtKB-SubCell"/>
</dbReference>
<dbReference type="Proteomes" id="UP000664169">
    <property type="component" value="Unassembled WGS sequence"/>
</dbReference>
<dbReference type="EMBL" id="CAJPDQ010000025">
    <property type="protein sequence ID" value="CAF9926564.1"/>
    <property type="molecule type" value="Genomic_DNA"/>
</dbReference>
<evidence type="ECO:0000256" key="3">
    <source>
        <dbReference type="ARBA" id="ARBA00023128"/>
    </source>
</evidence>
<evidence type="ECO:0000256" key="4">
    <source>
        <dbReference type="RuleBase" id="RU368087"/>
    </source>
</evidence>
<evidence type="ECO:0000256" key="5">
    <source>
        <dbReference type="SAM" id="Coils"/>
    </source>
</evidence>
<dbReference type="Gene3D" id="1.20.5.500">
    <property type="entry name" value="Single helix bin"/>
    <property type="match status" value="1"/>
</dbReference>
<name>A0A8H3FNK3_9LECA</name>
<feature type="compositionally biased region" description="Gly residues" evidence="6">
    <location>
        <begin position="35"/>
        <end position="45"/>
    </location>
</feature>
<evidence type="ECO:0000313" key="7">
    <source>
        <dbReference type="EMBL" id="CAF9926564.1"/>
    </source>
</evidence>
<keyword evidence="5" id="KW-0175">Coiled coil</keyword>
<evidence type="ECO:0000256" key="1">
    <source>
        <dbReference type="ARBA" id="ARBA00004173"/>
    </source>
</evidence>
<organism evidence="7 8">
    <name type="scientific">Gomphillus americanus</name>
    <dbReference type="NCBI Taxonomy" id="1940652"/>
    <lineage>
        <taxon>Eukaryota</taxon>
        <taxon>Fungi</taxon>
        <taxon>Dikarya</taxon>
        <taxon>Ascomycota</taxon>
        <taxon>Pezizomycotina</taxon>
        <taxon>Lecanoromycetes</taxon>
        <taxon>OSLEUM clade</taxon>
        <taxon>Ostropomycetidae</taxon>
        <taxon>Ostropales</taxon>
        <taxon>Graphidaceae</taxon>
        <taxon>Gomphilloideae</taxon>
        <taxon>Gomphillus</taxon>
    </lineage>
</organism>
<protein>
    <recommendedName>
        <fullName evidence="4">ATPase inhibitor, mitochondrial</fullName>
    </recommendedName>
</protein>
<dbReference type="InterPro" id="IPR007648">
    <property type="entry name" value="ATPase_inhibitor_mt"/>
</dbReference>
<comment type="similarity">
    <text evidence="2 4">Belongs to the ATPase inhibitor family.</text>
</comment>
<reference evidence="7" key="1">
    <citation type="submission" date="2021-03" db="EMBL/GenBank/DDBJ databases">
        <authorList>
            <person name="Tagirdzhanova G."/>
        </authorList>
    </citation>
    <scope>NUCLEOTIDE SEQUENCE</scope>
</reference>
<dbReference type="Pfam" id="PF04568">
    <property type="entry name" value="IATP"/>
    <property type="match status" value="1"/>
</dbReference>
<dbReference type="GO" id="GO:0042030">
    <property type="term" value="F:ATPase inhibitor activity"/>
    <property type="evidence" value="ECO:0007669"/>
    <property type="project" value="InterPro"/>
</dbReference>
<sequence length="103" mass="11407">MRQAIISATRPALRSSLYTQTRSFTVFTSRMAEGDTGGLRSGGTASGDAFSKREKASEDYAIKAREREKLLALKQKIADQQKHLKDLSDHLDELSKESGGEHH</sequence>
<keyword evidence="8" id="KW-1185">Reference proteome</keyword>
<evidence type="ECO:0000256" key="6">
    <source>
        <dbReference type="SAM" id="MobiDB-lite"/>
    </source>
</evidence>